<accession>A0ABN9ML69</accession>
<evidence type="ECO:0000313" key="2">
    <source>
        <dbReference type="Proteomes" id="UP001176940"/>
    </source>
</evidence>
<reference evidence="1" key="1">
    <citation type="submission" date="2023-07" db="EMBL/GenBank/DDBJ databases">
        <authorList>
            <person name="Stuckert A."/>
        </authorList>
    </citation>
    <scope>NUCLEOTIDE SEQUENCE</scope>
</reference>
<gene>
    <name evidence="1" type="ORF">RIMI_LOCUS21245607</name>
</gene>
<comment type="caution">
    <text evidence="1">The sequence shown here is derived from an EMBL/GenBank/DDBJ whole genome shotgun (WGS) entry which is preliminary data.</text>
</comment>
<protein>
    <submittedName>
        <fullName evidence="1">Uncharacterized protein</fullName>
    </submittedName>
</protein>
<sequence>MDICAGTSNGEPASACFYYTDEDAARIILDAEADNSYLKQPSIEMLKKRWEAERKKIVSLELHAGTLVEYFKAKRIPRGLRPNLRPTLMPGNVQFYAKFEAIGNKYAFDIMLLNIEFLRKEIETLKTKQDETKNAILSITKKKTTPHRSVKNDLQI</sequence>
<dbReference type="Proteomes" id="UP001176940">
    <property type="component" value="Unassembled WGS sequence"/>
</dbReference>
<keyword evidence="2" id="KW-1185">Reference proteome</keyword>
<evidence type="ECO:0000313" key="1">
    <source>
        <dbReference type="EMBL" id="CAJ0966379.1"/>
    </source>
</evidence>
<name>A0ABN9ML69_9NEOB</name>
<dbReference type="EMBL" id="CAUEEQ010074146">
    <property type="protein sequence ID" value="CAJ0966379.1"/>
    <property type="molecule type" value="Genomic_DNA"/>
</dbReference>
<organism evidence="1 2">
    <name type="scientific">Ranitomeya imitator</name>
    <name type="common">mimic poison frog</name>
    <dbReference type="NCBI Taxonomy" id="111125"/>
    <lineage>
        <taxon>Eukaryota</taxon>
        <taxon>Metazoa</taxon>
        <taxon>Chordata</taxon>
        <taxon>Craniata</taxon>
        <taxon>Vertebrata</taxon>
        <taxon>Euteleostomi</taxon>
        <taxon>Amphibia</taxon>
        <taxon>Batrachia</taxon>
        <taxon>Anura</taxon>
        <taxon>Neobatrachia</taxon>
        <taxon>Hyloidea</taxon>
        <taxon>Dendrobatidae</taxon>
        <taxon>Dendrobatinae</taxon>
        <taxon>Ranitomeya</taxon>
    </lineage>
</organism>
<proteinExistence type="predicted"/>